<keyword evidence="3" id="KW-1185">Reference proteome</keyword>
<keyword evidence="1" id="KW-0732">Signal</keyword>
<reference evidence="2 3" key="1">
    <citation type="submission" date="2021-04" db="EMBL/GenBank/DDBJ databases">
        <authorList>
            <person name="Ivanova A."/>
        </authorList>
    </citation>
    <scope>NUCLEOTIDE SEQUENCE [LARGE SCALE GENOMIC DNA]</scope>
    <source>
        <strain evidence="2 3">G18</strain>
    </source>
</reference>
<evidence type="ECO:0000313" key="3">
    <source>
        <dbReference type="Proteomes" id="UP000676565"/>
    </source>
</evidence>
<evidence type="ECO:0008006" key="4">
    <source>
        <dbReference type="Google" id="ProtNLM"/>
    </source>
</evidence>
<evidence type="ECO:0000313" key="2">
    <source>
        <dbReference type="EMBL" id="MBP3960486.1"/>
    </source>
</evidence>
<dbReference type="EMBL" id="JAGKQQ010000002">
    <property type="protein sequence ID" value="MBP3960486.1"/>
    <property type="molecule type" value="Genomic_DNA"/>
</dbReference>
<accession>A0ABS5C3D2</accession>
<gene>
    <name evidence="2" type="ORF">J8F10_35115</name>
</gene>
<dbReference type="Proteomes" id="UP000676565">
    <property type="component" value="Unassembled WGS sequence"/>
</dbReference>
<proteinExistence type="predicted"/>
<sequence>MSRLKFLMVATVAAAAALVAPAKSEAALTVTIKDGANTTILTDGDNDGLITTPTAATNSTTGGVVVGGYRIGLTSSFTPGAISSELTTNTTLRVFRTGGAISGPLTITVLEDNLTTPVAPASGLLNLLNALTLLQVTGTGSNVSVVTIASNIPAGAGDPTSTSAVTLSNPNSGGDSHTTFKQTTNPYSLSQVFTVTLGSGGSANFSGTGSVNAAPAPAGLVMLATVLPFAGMLRRRLRKSEVATVA</sequence>
<name>A0ABS5C3D2_9BACT</name>
<dbReference type="RefSeq" id="WP_210662597.1">
    <property type="nucleotide sequence ID" value="NZ_JAGKQQ010000002.1"/>
</dbReference>
<feature type="signal peptide" evidence="1">
    <location>
        <begin position="1"/>
        <end position="22"/>
    </location>
</feature>
<comment type="caution">
    <text evidence="2">The sequence shown here is derived from an EMBL/GenBank/DDBJ whole genome shotgun (WGS) entry which is preliminary data.</text>
</comment>
<feature type="chain" id="PRO_5045567414" description="PEP-CTERM sorting domain-containing protein" evidence="1">
    <location>
        <begin position="23"/>
        <end position="246"/>
    </location>
</feature>
<protein>
    <recommendedName>
        <fullName evidence="4">PEP-CTERM sorting domain-containing protein</fullName>
    </recommendedName>
</protein>
<organism evidence="2 3">
    <name type="scientific">Gemmata palustris</name>
    <dbReference type="NCBI Taxonomy" id="2822762"/>
    <lineage>
        <taxon>Bacteria</taxon>
        <taxon>Pseudomonadati</taxon>
        <taxon>Planctomycetota</taxon>
        <taxon>Planctomycetia</taxon>
        <taxon>Gemmatales</taxon>
        <taxon>Gemmataceae</taxon>
        <taxon>Gemmata</taxon>
    </lineage>
</organism>
<evidence type="ECO:0000256" key="1">
    <source>
        <dbReference type="SAM" id="SignalP"/>
    </source>
</evidence>